<keyword evidence="2" id="KW-1185">Reference proteome</keyword>
<proteinExistence type="predicted"/>
<sequence length="41" mass="4201">MSAILSYFQFVLIAAFVGLGSNLPLAASCTKVCYADGVDGS</sequence>
<dbReference type="AlphaFoldDB" id="A0A1M6S3X1"/>
<protein>
    <submittedName>
        <fullName evidence="1">Uncharacterized protein</fullName>
    </submittedName>
</protein>
<evidence type="ECO:0000313" key="2">
    <source>
        <dbReference type="Proteomes" id="UP000183982"/>
    </source>
</evidence>
<evidence type="ECO:0000313" key="1">
    <source>
        <dbReference type="EMBL" id="SHK39157.1"/>
    </source>
</evidence>
<gene>
    <name evidence="1" type="ORF">SAMN05444000_12739</name>
</gene>
<dbReference type="EMBL" id="FQZQ01000027">
    <property type="protein sequence ID" value="SHK39157.1"/>
    <property type="molecule type" value="Genomic_DNA"/>
</dbReference>
<name>A0A1M6S3X1_9RHOB</name>
<reference evidence="2" key="1">
    <citation type="submission" date="2016-11" db="EMBL/GenBank/DDBJ databases">
        <authorList>
            <person name="Varghese N."/>
            <person name="Submissions S."/>
        </authorList>
    </citation>
    <scope>NUCLEOTIDE SEQUENCE [LARGE SCALE GENOMIC DNA]</scope>
    <source>
        <strain evidence="2">DSM 100564</strain>
    </source>
</reference>
<dbReference type="Proteomes" id="UP000183982">
    <property type="component" value="Unassembled WGS sequence"/>
</dbReference>
<dbReference type="STRING" id="1470563.SAMN05444000_12739"/>
<accession>A0A1M6S3X1</accession>
<organism evidence="1 2">
    <name type="scientific">Shimia gijangensis</name>
    <dbReference type="NCBI Taxonomy" id="1470563"/>
    <lineage>
        <taxon>Bacteria</taxon>
        <taxon>Pseudomonadati</taxon>
        <taxon>Pseudomonadota</taxon>
        <taxon>Alphaproteobacteria</taxon>
        <taxon>Rhodobacterales</taxon>
        <taxon>Roseobacteraceae</taxon>
    </lineage>
</organism>
<dbReference type="RefSeq" id="WP_281249005.1">
    <property type="nucleotide sequence ID" value="NZ_FQZQ01000027.1"/>
</dbReference>